<comment type="caution">
    <text evidence="1">The sequence shown here is derived from an EMBL/GenBank/DDBJ whole genome shotgun (WGS) entry which is preliminary data.</text>
</comment>
<dbReference type="EMBL" id="VDLX02000021">
    <property type="protein sequence ID" value="KAB8189139.1"/>
    <property type="molecule type" value="Genomic_DNA"/>
</dbReference>
<proteinExistence type="predicted"/>
<dbReference type="Proteomes" id="UP000312512">
    <property type="component" value="Unassembled WGS sequence"/>
</dbReference>
<evidence type="ECO:0000313" key="1">
    <source>
        <dbReference type="EMBL" id="KAB8189139.1"/>
    </source>
</evidence>
<gene>
    <name evidence="1" type="ORF">FH608_040535</name>
</gene>
<keyword evidence="2" id="KW-1185">Reference proteome</keyword>
<accession>A0A5C4VKV1</accession>
<dbReference type="RefSeq" id="WP_139635737.1">
    <property type="nucleotide sequence ID" value="NZ_VDLX02000021.1"/>
</dbReference>
<sequence length="105" mass="10715">MTWPDVEVSSGHAAPSLRMAKPLISEAPAEDSAMRRGVLDVNHCKTCAGGHCGPVFADGAIRLSAVGAAVEPVAFRPAAYGEQVAGQHSVSTGVAAVGFGTWRQG</sequence>
<evidence type="ECO:0000313" key="2">
    <source>
        <dbReference type="Proteomes" id="UP000312512"/>
    </source>
</evidence>
<reference evidence="1 2" key="1">
    <citation type="submission" date="2019-10" db="EMBL/GenBank/DDBJ databases">
        <title>Nonomuraea sp. nov., isolated from Phyllanthus amarus.</title>
        <authorList>
            <person name="Klykleung N."/>
            <person name="Tanasupawat S."/>
        </authorList>
    </citation>
    <scope>NUCLEOTIDE SEQUENCE [LARGE SCALE GENOMIC DNA]</scope>
    <source>
        <strain evidence="1 2">PA1-10</strain>
    </source>
</reference>
<organism evidence="1 2">
    <name type="scientific">Nonomuraea phyllanthi</name>
    <dbReference type="NCBI Taxonomy" id="2219224"/>
    <lineage>
        <taxon>Bacteria</taxon>
        <taxon>Bacillati</taxon>
        <taxon>Actinomycetota</taxon>
        <taxon>Actinomycetes</taxon>
        <taxon>Streptosporangiales</taxon>
        <taxon>Streptosporangiaceae</taxon>
        <taxon>Nonomuraea</taxon>
    </lineage>
</organism>
<name>A0A5C4VKV1_9ACTN</name>
<dbReference type="AlphaFoldDB" id="A0A5C4VKV1"/>
<protein>
    <submittedName>
        <fullName evidence="1">Uncharacterized protein</fullName>
    </submittedName>
</protein>